<keyword evidence="6" id="KW-0472">Membrane</keyword>
<dbReference type="CDD" id="cd11304">
    <property type="entry name" value="Cadherin_repeat"/>
    <property type="match status" value="5"/>
</dbReference>
<dbReference type="InterPro" id="IPR015919">
    <property type="entry name" value="Cadherin-like_sf"/>
</dbReference>
<feature type="chain" id="PRO_5044546562" evidence="8">
    <location>
        <begin position="24"/>
        <end position="837"/>
    </location>
</feature>
<evidence type="ECO:0000256" key="2">
    <source>
        <dbReference type="ARBA" id="ARBA00022692"/>
    </source>
</evidence>
<name>A0A0R3SR68_HYMDI</name>
<feature type="domain" description="Cadherin" evidence="9">
    <location>
        <begin position="632"/>
        <end position="808"/>
    </location>
</feature>
<dbReference type="FunFam" id="2.60.40.60:FF:000020">
    <property type="entry name" value="Dachsous cadherin-related 1b"/>
    <property type="match status" value="1"/>
</dbReference>
<keyword evidence="8" id="KW-0732">Signal</keyword>
<dbReference type="FunFam" id="2.60.40.60:FF:000092">
    <property type="entry name" value="Protocadherin 8"/>
    <property type="match status" value="1"/>
</dbReference>
<keyword evidence="5" id="KW-1133">Transmembrane helix</keyword>
<dbReference type="Proteomes" id="UP000321570">
    <property type="component" value="Unassembled WGS sequence"/>
</dbReference>
<evidence type="ECO:0000259" key="9">
    <source>
        <dbReference type="PROSITE" id="PS50268"/>
    </source>
</evidence>
<evidence type="ECO:0000313" key="12">
    <source>
        <dbReference type="Proteomes" id="UP000274504"/>
    </source>
</evidence>
<feature type="domain" description="Cadherin" evidence="9">
    <location>
        <begin position="139"/>
        <end position="266"/>
    </location>
</feature>
<dbReference type="PANTHER" id="PTHR24027">
    <property type="entry name" value="CADHERIN-23"/>
    <property type="match status" value="1"/>
</dbReference>
<dbReference type="InterPro" id="IPR039808">
    <property type="entry name" value="Cadherin"/>
</dbReference>
<proteinExistence type="predicted"/>
<reference evidence="14" key="1">
    <citation type="submission" date="2017-02" db="UniProtKB">
        <authorList>
            <consortium name="WormBaseParasite"/>
        </authorList>
    </citation>
    <scope>IDENTIFICATION</scope>
</reference>
<evidence type="ECO:0000313" key="11">
    <source>
        <dbReference type="EMBL" id="VUZ42080.1"/>
    </source>
</evidence>
<feature type="signal peptide" evidence="8">
    <location>
        <begin position="1"/>
        <end position="23"/>
    </location>
</feature>
<evidence type="ECO:0000256" key="4">
    <source>
        <dbReference type="ARBA" id="ARBA00022837"/>
    </source>
</evidence>
<dbReference type="InterPro" id="IPR002126">
    <property type="entry name" value="Cadherin-like_dom"/>
</dbReference>
<keyword evidence="13" id="KW-1185">Reference proteome</keyword>
<dbReference type="GO" id="GO:0005509">
    <property type="term" value="F:calcium ion binding"/>
    <property type="evidence" value="ECO:0007669"/>
    <property type="project" value="UniProtKB-UniRule"/>
</dbReference>
<feature type="domain" description="Cadherin" evidence="9">
    <location>
        <begin position="524"/>
        <end position="631"/>
    </location>
</feature>
<dbReference type="Pfam" id="PF00028">
    <property type="entry name" value="Cadherin"/>
    <property type="match status" value="2"/>
</dbReference>
<dbReference type="Proteomes" id="UP000274504">
    <property type="component" value="Unassembled WGS sequence"/>
</dbReference>
<dbReference type="GO" id="GO:0008013">
    <property type="term" value="F:beta-catenin binding"/>
    <property type="evidence" value="ECO:0007669"/>
    <property type="project" value="TreeGrafter"/>
</dbReference>
<dbReference type="WBParaSite" id="HDID_0000763601-mRNA-1">
    <property type="protein sequence ID" value="HDID_0000763601-mRNA-1"/>
    <property type="gene ID" value="HDID_0000763601"/>
</dbReference>
<gene>
    <name evidence="10" type="ORF">HDID_LOCUS7634</name>
    <name evidence="11" type="ORF">WMSIL1_LOCUS2628</name>
</gene>
<dbReference type="GO" id="GO:0016342">
    <property type="term" value="C:catenin complex"/>
    <property type="evidence" value="ECO:0007669"/>
    <property type="project" value="TreeGrafter"/>
</dbReference>
<keyword evidence="2" id="KW-0812">Transmembrane</keyword>
<evidence type="ECO:0000256" key="7">
    <source>
        <dbReference type="PROSITE-ProRule" id="PRU00043"/>
    </source>
</evidence>
<evidence type="ECO:0000256" key="8">
    <source>
        <dbReference type="SAM" id="SignalP"/>
    </source>
</evidence>
<reference evidence="10 12" key="2">
    <citation type="submission" date="2018-11" db="EMBL/GenBank/DDBJ databases">
        <authorList>
            <consortium name="Pathogen Informatics"/>
        </authorList>
    </citation>
    <scope>NUCLEOTIDE SEQUENCE [LARGE SCALE GENOMIC DNA]</scope>
</reference>
<keyword evidence="4 7" id="KW-0106">Calcium</keyword>
<keyword evidence="3" id="KW-0677">Repeat</keyword>
<accession>A0A0R3SR68</accession>
<evidence type="ECO:0000256" key="6">
    <source>
        <dbReference type="ARBA" id="ARBA00023136"/>
    </source>
</evidence>
<dbReference type="SMART" id="SM00112">
    <property type="entry name" value="CA"/>
    <property type="match status" value="6"/>
</dbReference>
<reference evidence="11 13" key="3">
    <citation type="submission" date="2019-07" db="EMBL/GenBank/DDBJ databases">
        <authorList>
            <person name="Jastrzebski P J."/>
            <person name="Paukszto L."/>
            <person name="Jastrzebski P J."/>
        </authorList>
    </citation>
    <scope>NUCLEOTIDE SEQUENCE [LARGE SCALE GENOMIC DNA]</scope>
    <source>
        <strain evidence="11 13">WMS-il1</strain>
    </source>
</reference>
<evidence type="ECO:0000256" key="3">
    <source>
        <dbReference type="ARBA" id="ARBA00022737"/>
    </source>
</evidence>
<dbReference type="GO" id="GO:0007156">
    <property type="term" value="P:homophilic cell adhesion via plasma membrane adhesion molecules"/>
    <property type="evidence" value="ECO:0007669"/>
    <property type="project" value="InterPro"/>
</dbReference>
<dbReference type="PRINTS" id="PR00205">
    <property type="entry name" value="CADHERIN"/>
</dbReference>
<dbReference type="Gene3D" id="2.60.40.60">
    <property type="entry name" value="Cadherins"/>
    <property type="match status" value="6"/>
</dbReference>
<evidence type="ECO:0000256" key="5">
    <source>
        <dbReference type="ARBA" id="ARBA00022989"/>
    </source>
</evidence>
<dbReference type="PANTHER" id="PTHR24027:SF438">
    <property type="entry name" value="CADHERIN 23"/>
    <property type="match status" value="1"/>
</dbReference>
<dbReference type="GO" id="GO:0045296">
    <property type="term" value="F:cadherin binding"/>
    <property type="evidence" value="ECO:0007669"/>
    <property type="project" value="TreeGrafter"/>
</dbReference>
<feature type="domain" description="Cadherin" evidence="9">
    <location>
        <begin position="391"/>
        <end position="512"/>
    </location>
</feature>
<feature type="domain" description="Cadherin" evidence="9">
    <location>
        <begin position="28"/>
        <end position="141"/>
    </location>
</feature>
<dbReference type="STRING" id="6216.A0A0R3SR68"/>
<evidence type="ECO:0000313" key="10">
    <source>
        <dbReference type="EMBL" id="VDL59952.1"/>
    </source>
</evidence>
<evidence type="ECO:0000313" key="14">
    <source>
        <dbReference type="WBParaSite" id="HDID_0000763601-mRNA-1"/>
    </source>
</evidence>
<dbReference type="PROSITE" id="PS00232">
    <property type="entry name" value="CADHERIN_1"/>
    <property type="match status" value="3"/>
</dbReference>
<dbReference type="InterPro" id="IPR020894">
    <property type="entry name" value="Cadherin_CS"/>
</dbReference>
<dbReference type="EMBL" id="CABIJS010000077">
    <property type="protein sequence ID" value="VUZ42080.1"/>
    <property type="molecule type" value="Genomic_DNA"/>
</dbReference>
<organism evidence="14">
    <name type="scientific">Hymenolepis diminuta</name>
    <name type="common">Rat tapeworm</name>
    <dbReference type="NCBI Taxonomy" id="6216"/>
    <lineage>
        <taxon>Eukaryota</taxon>
        <taxon>Metazoa</taxon>
        <taxon>Spiralia</taxon>
        <taxon>Lophotrochozoa</taxon>
        <taxon>Platyhelminthes</taxon>
        <taxon>Cestoda</taxon>
        <taxon>Eucestoda</taxon>
        <taxon>Cyclophyllidea</taxon>
        <taxon>Hymenolepididae</taxon>
        <taxon>Hymenolepis</taxon>
    </lineage>
</organism>
<evidence type="ECO:0000256" key="1">
    <source>
        <dbReference type="ARBA" id="ARBA00004370"/>
    </source>
</evidence>
<comment type="subcellular location">
    <subcellularLocation>
        <location evidence="1">Membrane</location>
    </subcellularLocation>
</comment>
<sequence length="837" mass="92939">MSPSILNNLILPIFLLLIPLSHGFTARFEINEGVPVESHVGSLTSHGHSVSGSLMYNKVSNPKDGSKYFNVDKFSGRISVAADLDRETICAPPAHKSDDECVLKFSVTCLRVIGGRVEALADVAITLRDINDNGCEFVPSSEQTIRIRENADIEKTRIRLYIPHDPDSARLSHSIQWNQVRLEDPTATFQLHVVHPSAAASNSRNSFSPLGYRQQDAQLFLGLLRSLDYETNKHYRLTVVAGDGFHECKLAVRVEIEDADDNFPIFEKTVYNVTIPENLSLNEKIVTVKAHDADAGEFGKVFYSIDPFFTDPATVNVFHIDQESGTIFRRNKLNYQDSSQYQLTVKASNSDQASLTPSSAYSNGQPSYLTKVIITLEDVNDHEPVITIFSPTGSKKLTLTENLPGGQDVAILSVEDKDTGMNAVVECQLKSQSIHDALSLRIMTSDLESFEDSTRMVTNKKYKLLATRSFDREQHSEIHFTIECWDGGKPVMRSMQKETIYILDVNDCAPSFENDTHHFRVYEDPSPSIVGLVRNSAQTEQIGQVKARDPDIDQNAKLQYKFSPECPESFLELVQLDEDTGVLYSTGNLDREKITSLGCKVIVSDMGIPPLSGQTEIEIEVLDLNDNSPQFELSEYDFKVEENSHSGTLVGIVRVFDADLGPNSKLEFSLEGVQPTSWPKETDVESLFSSVRPSREKPSSQYLNLVRFEALAVRKHLPPGGPFSRNSTSNGNGGGGSAYEVRIYTAAPIDRESLANSLSGSLPLLNNSLEFVVLRFILRAQDSGSPRLVGRVPINLRVTDVNDNSPVFIFPPMDSVNVTEVRLSIREPVGFQFTKVS</sequence>
<evidence type="ECO:0000313" key="13">
    <source>
        <dbReference type="Proteomes" id="UP000321570"/>
    </source>
</evidence>
<feature type="domain" description="Cadherin" evidence="9">
    <location>
        <begin position="267"/>
        <end position="386"/>
    </location>
</feature>
<dbReference type="EMBL" id="UYSG01010958">
    <property type="protein sequence ID" value="VDL59952.1"/>
    <property type="molecule type" value="Genomic_DNA"/>
</dbReference>
<dbReference type="AlphaFoldDB" id="A0A0R3SR68"/>
<protein>
    <submittedName>
        <fullName evidence="14">Cadherin domain-containing protein</fullName>
    </submittedName>
</protein>
<dbReference type="SUPFAM" id="SSF49313">
    <property type="entry name" value="Cadherin-like"/>
    <property type="match status" value="5"/>
</dbReference>
<dbReference type="GO" id="GO:0016477">
    <property type="term" value="P:cell migration"/>
    <property type="evidence" value="ECO:0007669"/>
    <property type="project" value="TreeGrafter"/>
</dbReference>
<dbReference type="OrthoDB" id="6272940at2759"/>
<dbReference type="PROSITE" id="PS50268">
    <property type="entry name" value="CADHERIN_2"/>
    <property type="match status" value="6"/>
</dbReference>